<name>A0ABS1VJA3_9ACTN</name>
<protein>
    <submittedName>
        <fullName evidence="2">Tetratricopeptide repeat protein</fullName>
    </submittedName>
</protein>
<accession>A0ABS1VJA3</accession>
<dbReference type="Pfam" id="PF13424">
    <property type="entry name" value="TPR_12"/>
    <property type="match status" value="2"/>
</dbReference>
<comment type="caution">
    <text evidence="2">The sequence shown here is derived from an EMBL/GenBank/DDBJ whole genome shotgun (WGS) entry which is preliminary data.</text>
</comment>
<dbReference type="PRINTS" id="PR00364">
    <property type="entry name" value="DISEASERSIST"/>
</dbReference>
<evidence type="ECO:0000313" key="2">
    <source>
        <dbReference type="EMBL" id="MBL7254234.1"/>
    </source>
</evidence>
<dbReference type="PANTHER" id="PTHR47691:SF3">
    <property type="entry name" value="HTH-TYPE TRANSCRIPTIONAL REGULATOR RV0890C-RELATED"/>
    <property type="match status" value="1"/>
</dbReference>
<dbReference type="SUPFAM" id="SSF52540">
    <property type="entry name" value="P-loop containing nucleoside triphosphate hydrolases"/>
    <property type="match status" value="1"/>
</dbReference>
<dbReference type="Gene3D" id="1.25.40.10">
    <property type="entry name" value="Tetratricopeptide repeat domain"/>
    <property type="match status" value="1"/>
</dbReference>
<dbReference type="InterPro" id="IPR011990">
    <property type="entry name" value="TPR-like_helical_dom_sf"/>
</dbReference>
<dbReference type="Gene3D" id="3.40.50.300">
    <property type="entry name" value="P-loop containing nucleotide triphosphate hydrolases"/>
    <property type="match status" value="1"/>
</dbReference>
<keyword evidence="3" id="KW-1185">Reference proteome</keyword>
<dbReference type="Proteomes" id="UP000598996">
    <property type="component" value="Unassembled WGS sequence"/>
</dbReference>
<proteinExistence type="predicted"/>
<feature type="region of interest" description="Disordered" evidence="1">
    <location>
        <begin position="469"/>
        <end position="491"/>
    </location>
</feature>
<dbReference type="SMART" id="SM00028">
    <property type="entry name" value="TPR"/>
    <property type="match status" value="6"/>
</dbReference>
<dbReference type="InterPro" id="IPR019734">
    <property type="entry name" value="TPR_rpt"/>
</dbReference>
<sequence length="847" mass="90806">MDAGRLASGVPFTDLPDPSASVSLDDLVERLRRLKVWAGDPSYDAITERVNAAWRAAGRPASELARRSTVANCFVSGRRRFNTDLVLAVVEALHPDPAYVNQWRQALRVVTGESEAVAQVRVLDELPQDLATFTGRVRELDRLRLAAREGDAVVISAIEGMAGIGKTQLAVRAGHLLLRDNEVDRVLFVNLRGFHPDDTQPPADPSAVLDGFLRLLGVPGHQIPYGLEARAEAFRHRIAGTRALIVLDNAADAEQVRPLLPRTKDCLTLITSRRSLTELAPAIRLAVDAFTPDEALTYLAGALPDIAEGPAKRIAERCGYLPLALSLIAAHIRNTPGWTLADHADRLDERHRDRRLDSGVEHALDLSYRALPADRQRVLRLAALHPGQDFDAYAVAALTGDSENDLEALRDDHLLQETAPGRYSFHDLVRAYATGRAHDQDPPAARRAALTRLYDHYLATAAAAMSTLHPAEAHRRPAIPPTGLPAPDLSGREAATDWLDTERTTLLAVAAQAGPGHVTRLAQVLYRYFQGSSNADALIVHGHALRAANDSGDLGGQAHALVGIGIAHLRMGSIARGVTCLRQAVGLFRELDEPGGQALALTNLGTLAERAGRLDEAVSLWQETLTLFRRAGDRSGEAMTLNGLGGAMERAGRYPEAIAYSREALALAERAGNLHAEAFVLNSLGFGEMKAGELGPAGEHLRRALELFRRLGSRAGEATVLDSLGLLHTRLGRAAEAVGFHEEALVIVRENGDQDGEVHVLNGLGEATLAADRPADAIAHHTAALVLATELGVRGQQALAHAGLGRATGEAEHLRQALALYVELGAPDAEQIEAELAALQNAEAVGG</sequence>
<dbReference type="PANTHER" id="PTHR47691">
    <property type="entry name" value="REGULATOR-RELATED"/>
    <property type="match status" value="1"/>
</dbReference>
<gene>
    <name evidence="2" type="ORF">JKJ07_07915</name>
</gene>
<dbReference type="EMBL" id="JAENHO010000002">
    <property type="protein sequence ID" value="MBL7254234.1"/>
    <property type="molecule type" value="Genomic_DNA"/>
</dbReference>
<evidence type="ECO:0000256" key="1">
    <source>
        <dbReference type="SAM" id="MobiDB-lite"/>
    </source>
</evidence>
<evidence type="ECO:0000313" key="3">
    <source>
        <dbReference type="Proteomes" id="UP000598996"/>
    </source>
</evidence>
<dbReference type="SUPFAM" id="SSF48452">
    <property type="entry name" value="TPR-like"/>
    <property type="match status" value="2"/>
</dbReference>
<dbReference type="InterPro" id="IPR027417">
    <property type="entry name" value="P-loop_NTPase"/>
</dbReference>
<organism evidence="2 3">
    <name type="scientific">Paractinoplanes lichenicola</name>
    <dbReference type="NCBI Taxonomy" id="2802976"/>
    <lineage>
        <taxon>Bacteria</taxon>
        <taxon>Bacillati</taxon>
        <taxon>Actinomycetota</taxon>
        <taxon>Actinomycetes</taxon>
        <taxon>Micromonosporales</taxon>
        <taxon>Micromonosporaceae</taxon>
        <taxon>Paractinoplanes</taxon>
    </lineage>
</organism>
<reference evidence="2 3" key="1">
    <citation type="submission" date="2021-01" db="EMBL/GenBank/DDBJ databases">
        <title>Actinoplanes sp. nov. LDG1-01 isolated from lichen.</title>
        <authorList>
            <person name="Saeng-In P."/>
            <person name="Phongsopitanun W."/>
            <person name="Kanchanasin P."/>
            <person name="Yuki M."/>
            <person name="Kudo T."/>
            <person name="Ohkuma M."/>
            <person name="Tanasupawat S."/>
        </authorList>
    </citation>
    <scope>NUCLEOTIDE SEQUENCE [LARGE SCALE GENOMIC DNA]</scope>
    <source>
        <strain evidence="2 3">LDG1-01</strain>
    </source>
</reference>